<gene>
    <name evidence="2" type="ORF">NDU88_003865</name>
</gene>
<evidence type="ECO:0000313" key="2">
    <source>
        <dbReference type="EMBL" id="KAJ1178622.1"/>
    </source>
</evidence>
<dbReference type="AlphaFoldDB" id="A0AAV7TSH4"/>
<keyword evidence="3" id="KW-1185">Reference proteome</keyword>
<evidence type="ECO:0000256" key="1">
    <source>
        <dbReference type="SAM" id="MobiDB-lite"/>
    </source>
</evidence>
<reference evidence="2" key="1">
    <citation type="journal article" date="2022" name="bioRxiv">
        <title>Sequencing and chromosome-scale assembly of the giantPleurodeles waltlgenome.</title>
        <authorList>
            <person name="Brown T."/>
            <person name="Elewa A."/>
            <person name="Iarovenko S."/>
            <person name="Subramanian E."/>
            <person name="Araus A.J."/>
            <person name="Petzold A."/>
            <person name="Susuki M."/>
            <person name="Suzuki K.-i.T."/>
            <person name="Hayashi T."/>
            <person name="Toyoda A."/>
            <person name="Oliveira C."/>
            <person name="Osipova E."/>
            <person name="Leigh N.D."/>
            <person name="Simon A."/>
            <person name="Yun M.H."/>
        </authorList>
    </citation>
    <scope>NUCLEOTIDE SEQUENCE</scope>
    <source>
        <strain evidence="2">20211129_DDA</strain>
        <tissue evidence="2">Liver</tissue>
    </source>
</reference>
<name>A0AAV7TSH4_PLEWA</name>
<dbReference type="Proteomes" id="UP001066276">
    <property type="component" value="Chromosome 3_2"/>
</dbReference>
<dbReference type="EMBL" id="JANPWB010000006">
    <property type="protein sequence ID" value="KAJ1178622.1"/>
    <property type="molecule type" value="Genomic_DNA"/>
</dbReference>
<comment type="caution">
    <text evidence="2">The sequence shown here is derived from an EMBL/GenBank/DDBJ whole genome shotgun (WGS) entry which is preliminary data.</text>
</comment>
<organism evidence="2 3">
    <name type="scientific">Pleurodeles waltl</name>
    <name type="common">Iberian ribbed newt</name>
    <dbReference type="NCBI Taxonomy" id="8319"/>
    <lineage>
        <taxon>Eukaryota</taxon>
        <taxon>Metazoa</taxon>
        <taxon>Chordata</taxon>
        <taxon>Craniata</taxon>
        <taxon>Vertebrata</taxon>
        <taxon>Euteleostomi</taxon>
        <taxon>Amphibia</taxon>
        <taxon>Batrachia</taxon>
        <taxon>Caudata</taxon>
        <taxon>Salamandroidea</taxon>
        <taxon>Salamandridae</taxon>
        <taxon>Pleurodelinae</taxon>
        <taxon>Pleurodeles</taxon>
    </lineage>
</organism>
<evidence type="ECO:0000313" key="3">
    <source>
        <dbReference type="Proteomes" id="UP001066276"/>
    </source>
</evidence>
<accession>A0AAV7TSH4</accession>
<sequence>MGFWAASRGPLLVRPMGRIGGFIGSQAPRESECGRGRPGRMGGATQVLRSAPLSGLEERLGAPCESGGVRLGPVTLPQQSV</sequence>
<protein>
    <submittedName>
        <fullName evidence="2">Uncharacterized protein</fullName>
    </submittedName>
</protein>
<proteinExistence type="predicted"/>
<feature type="region of interest" description="Disordered" evidence="1">
    <location>
        <begin position="23"/>
        <end position="44"/>
    </location>
</feature>